<dbReference type="SUPFAM" id="SSF53850">
    <property type="entry name" value="Periplasmic binding protein-like II"/>
    <property type="match status" value="1"/>
</dbReference>
<dbReference type="Proteomes" id="UP000245887">
    <property type="component" value="Unassembled WGS sequence"/>
</dbReference>
<comment type="caution">
    <text evidence="2">The sequence shown here is derived from an EMBL/GenBank/DDBJ whole genome shotgun (WGS) entry which is preliminary data.</text>
</comment>
<evidence type="ECO:0000313" key="2">
    <source>
        <dbReference type="EMBL" id="PVY77980.1"/>
    </source>
</evidence>
<reference evidence="2 3" key="1">
    <citation type="submission" date="2018-04" db="EMBL/GenBank/DDBJ databases">
        <title>Genomic Encyclopedia of Type Strains, Phase IV (KMG-IV): sequencing the most valuable type-strain genomes for metagenomic binning, comparative biology and taxonomic classification.</title>
        <authorList>
            <person name="Goeker M."/>
        </authorList>
    </citation>
    <scope>NUCLEOTIDE SEQUENCE [LARGE SCALE GENOMIC DNA]</scope>
    <source>
        <strain evidence="2 3">DSM 28688</strain>
    </source>
</reference>
<gene>
    <name evidence="2" type="ORF">C8D92_10212</name>
</gene>
<name>A0A2U1CYW6_9GAMM</name>
<sequence>MRGHVKQLGFAFLTSTLLLFSVSALAENAVIVHPSNSAKLNQDQVAAIFLGKASSFPDGSEAIPVDQAEGSDIRKGFSESVLGKSPSQLKSFWSEKMFTGKGSPPKSVSDAAAVKELVSDNPNTIGYVDEKHVDGNVKVVFKF</sequence>
<evidence type="ECO:0000256" key="1">
    <source>
        <dbReference type="SAM" id="SignalP"/>
    </source>
</evidence>
<feature type="signal peptide" evidence="1">
    <location>
        <begin position="1"/>
        <end position="26"/>
    </location>
</feature>
<dbReference type="RefSeq" id="WP_243402333.1">
    <property type="nucleotide sequence ID" value="NZ_QEKQ01000002.1"/>
</dbReference>
<proteinExistence type="predicted"/>
<protein>
    <recommendedName>
        <fullName evidence="4">Phosphate ABC transporter substrate-binding protein</fullName>
    </recommendedName>
</protein>
<dbReference type="Gene3D" id="3.40.190.10">
    <property type="entry name" value="Periplasmic binding protein-like II"/>
    <property type="match status" value="1"/>
</dbReference>
<keyword evidence="1" id="KW-0732">Signal</keyword>
<accession>A0A2U1CYW6</accession>
<dbReference type="AlphaFoldDB" id="A0A2U1CYW6"/>
<evidence type="ECO:0008006" key="4">
    <source>
        <dbReference type="Google" id="ProtNLM"/>
    </source>
</evidence>
<dbReference type="EMBL" id="QEKQ01000002">
    <property type="protein sequence ID" value="PVY77980.1"/>
    <property type="molecule type" value="Genomic_DNA"/>
</dbReference>
<feature type="chain" id="PRO_5015408995" description="Phosphate ABC transporter substrate-binding protein" evidence="1">
    <location>
        <begin position="27"/>
        <end position="143"/>
    </location>
</feature>
<evidence type="ECO:0000313" key="3">
    <source>
        <dbReference type="Proteomes" id="UP000245887"/>
    </source>
</evidence>
<organism evidence="2 3">
    <name type="scientific">Tamilnaduibacter salinus</name>
    <dbReference type="NCBI Taxonomy" id="1484056"/>
    <lineage>
        <taxon>Bacteria</taxon>
        <taxon>Pseudomonadati</taxon>
        <taxon>Pseudomonadota</taxon>
        <taxon>Gammaproteobacteria</taxon>
        <taxon>Pseudomonadales</taxon>
        <taxon>Marinobacteraceae</taxon>
        <taxon>Tamilnaduibacter</taxon>
    </lineage>
</organism>